<keyword evidence="3" id="KW-1185">Reference proteome</keyword>
<name>A5G3T8_GEOUR</name>
<evidence type="ECO:0000313" key="2">
    <source>
        <dbReference type="EMBL" id="ABQ26456.1"/>
    </source>
</evidence>
<dbReference type="EMBL" id="CP000698">
    <property type="protein sequence ID" value="ABQ26456.1"/>
    <property type="molecule type" value="Genomic_DNA"/>
</dbReference>
<dbReference type="STRING" id="351605.Gura_2276"/>
<dbReference type="KEGG" id="gur:Gura_2276"/>
<dbReference type="RefSeq" id="WP_011939151.1">
    <property type="nucleotide sequence ID" value="NC_009483.1"/>
</dbReference>
<feature type="domain" description="Amidohydrolase-related" evidence="1">
    <location>
        <begin position="14"/>
        <end position="255"/>
    </location>
</feature>
<dbReference type="HOGENOM" id="CLU_064039_3_0_7"/>
<organism evidence="2 3">
    <name type="scientific">Geotalea uraniireducens (strain Rf4)</name>
    <name type="common">Geobacter uraniireducens</name>
    <dbReference type="NCBI Taxonomy" id="351605"/>
    <lineage>
        <taxon>Bacteria</taxon>
        <taxon>Pseudomonadati</taxon>
        <taxon>Thermodesulfobacteriota</taxon>
        <taxon>Desulfuromonadia</taxon>
        <taxon>Geobacterales</taxon>
        <taxon>Geobacteraceae</taxon>
        <taxon>Geotalea</taxon>
    </lineage>
</organism>
<proteinExistence type="predicted"/>
<dbReference type="PANTHER" id="PTHR35563:SF2">
    <property type="entry name" value="BARREL METAL-DEPENDENT HYDROLASE, PUTATIVE (AFU_ORTHOLOGUE AFUA_1G16240)-RELATED"/>
    <property type="match status" value="1"/>
</dbReference>
<dbReference type="Gene3D" id="3.20.20.140">
    <property type="entry name" value="Metal-dependent hydrolases"/>
    <property type="match status" value="1"/>
</dbReference>
<gene>
    <name evidence="2" type="ordered locus">Gura_2276</name>
</gene>
<sequence>MPTDSKLRTFKVFDSHFHIIDKRFPLVPNNGYLPDDFTCEDYLERTKSVNLTGGAIVSGSFQALDQSYLIDALQKLGPGFVGVTQLPASVSDEEVLRLNELGVRAVRFNLKRGGSEKVENLEGLAMRIYDLARWHVELYVDSRDLPDLHDTLDRLPAVSIDHLGLSKDGFTTLLSLVERGVRVKATGYSRVDFEVKGALREICAVNQDALMFGTDLPSTRAPRPYTDDDLLLTVEALGEETARKVLYENAVAFYRPKQLS</sequence>
<dbReference type="GO" id="GO:0016787">
    <property type="term" value="F:hydrolase activity"/>
    <property type="evidence" value="ECO:0007669"/>
    <property type="project" value="UniProtKB-KW"/>
</dbReference>
<dbReference type="PANTHER" id="PTHR35563">
    <property type="entry name" value="BARREL METAL-DEPENDENT HYDROLASE, PUTATIVE (AFU_ORTHOLOGUE AFUA_1G16240)-RELATED"/>
    <property type="match status" value="1"/>
</dbReference>
<evidence type="ECO:0000259" key="1">
    <source>
        <dbReference type="Pfam" id="PF04909"/>
    </source>
</evidence>
<dbReference type="SUPFAM" id="SSF51556">
    <property type="entry name" value="Metallo-dependent hydrolases"/>
    <property type="match status" value="1"/>
</dbReference>
<keyword evidence="2" id="KW-0378">Hydrolase</keyword>
<dbReference type="AlphaFoldDB" id="A5G3T8"/>
<dbReference type="Pfam" id="PF04909">
    <property type="entry name" value="Amidohydro_2"/>
    <property type="match status" value="1"/>
</dbReference>
<evidence type="ECO:0000313" key="3">
    <source>
        <dbReference type="Proteomes" id="UP000006695"/>
    </source>
</evidence>
<dbReference type="InterPro" id="IPR052358">
    <property type="entry name" value="Aro_Compnd_Degr_Hydrolases"/>
</dbReference>
<reference evidence="2 3" key="1">
    <citation type="submission" date="2007-05" db="EMBL/GenBank/DDBJ databases">
        <title>Complete sequence of Geobacter uraniireducens Rf4.</title>
        <authorList>
            <consortium name="US DOE Joint Genome Institute"/>
            <person name="Copeland A."/>
            <person name="Lucas S."/>
            <person name="Lapidus A."/>
            <person name="Barry K."/>
            <person name="Detter J.C."/>
            <person name="Glavina del Rio T."/>
            <person name="Hammon N."/>
            <person name="Israni S."/>
            <person name="Dalin E."/>
            <person name="Tice H."/>
            <person name="Pitluck S."/>
            <person name="Chertkov O."/>
            <person name="Brettin T."/>
            <person name="Bruce D."/>
            <person name="Han C."/>
            <person name="Schmutz J."/>
            <person name="Larimer F."/>
            <person name="Land M."/>
            <person name="Hauser L."/>
            <person name="Kyrpides N."/>
            <person name="Mikhailova N."/>
            <person name="Shelobolina E."/>
            <person name="Aklujkar M."/>
            <person name="Lovley D."/>
            <person name="Richardson P."/>
        </authorList>
    </citation>
    <scope>NUCLEOTIDE SEQUENCE [LARGE SCALE GENOMIC DNA]</scope>
    <source>
        <strain evidence="2 3">Rf4</strain>
    </source>
</reference>
<dbReference type="InterPro" id="IPR006680">
    <property type="entry name" value="Amidohydro-rel"/>
</dbReference>
<protein>
    <submittedName>
        <fullName evidence="2">Amidohydrolase 2</fullName>
    </submittedName>
</protein>
<accession>A5G3T8</accession>
<dbReference type="OrthoDB" id="9787654at2"/>
<dbReference type="InterPro" id="IPR032466">
    <property type="entry name" value="Metal_Hydrolase"/>
</dbReference>
<dbReference type="Proteomes" id="UP000006695">
    <property type="component" value="Chromosome"/>
</dbReference>